<reference evidence="9" key="1">
    <citation type="submission" date="2015-10" db="EMBL/GenBank/DDBJ databases">
        <authorList>
            <person name="Gilbert D.G."/>
        </authorList>
    </citation>
    <scope>NUCLEOTIDE SEQUENCE</scope>
</reference>
<evidence type="ECO:0000256" key="6">
    <source>
        <dbReference type="ARBA" id="ARBA00038076"/>
    </source>
</evidence>
<feature type="transmembrane region" description="Helical" evidence="7">
    <location>
        <begin position="376"/>
        <end position="402"/>
    </location>
</feature>
<evidence type="ECO:0000256" key="3">
    <source>
        <dbReference type="ARBA" id="ARBA00022692"/>
    </source>
</evidence>
<feature type="transmembrane region" description="Helical" evidence="7">
    <location>
        <begin position="324"/>
        <end position="347"/>
    </location>
</feature>
<feature type="transmembrane region" description="Helical" evidence="7">
    <location>
        <begin position="1100"/>
        <end position="1124"/>
    </location>
</feature>
<keyword evidence="2" id="KW-1003">Cell membrane</keyword>
<feature type="transmembrane region" description="Helical" evidence="7">
    <location>
        <begin position="1000"/>
        <end position="1025"/>
    </location>
</feature>
<evidence type="ECO:0000256" key="2">
    <source>
        <dbReference type="ARBA" id="ARBA00022475"/>
    </source>
</evidence>
<dbReference type="EMBL" id="FAXA01000248">
    <property type="protein sequence ID" value="CUV05116.1"/>
    <property type="molecule type" value="Genomic_DNA"/>
</dbReference>
<evidence type="ECO:0000256" key="1">
    <source>
        <dbReference type="ARBA" id="ARBA00004651"/>
    </source>
</evidence>
<dbReference type="Pfam" id="PF02687">
    <property type="entry name" value="FtsX"/>
    <property type="match status" value="2"/>
</dbReference>
<organism evidence="9">
    <name type="scientific">hydrothermal vent metagenome</name>
    <dbReference type="NCBI Taxonomy" id="652676"/>
    <lineage>
        <taxon>unclassified sequences</taxon>
        <taxon>metagenomes</taxon>
        <taxon>ecological metagenomes</taxon>
    </lineage>
</organism>
<keyword evidence="4 7" id="KW-1133">Transmembrane helix</keyword>
<feature type="transmembrane region" description="Helical" evidence="7">
    <location>
        <begin position="422"/>
        <end position="445"/>
    </location>
</feature>
<evidence type="ECO:0000259" key="8">
    <source>
        <dbReference type="Pfam" id="PF02687"/>
    </source>
</evidence>
<gene>
    <name evidence="9" type="ORF">MGWOODY_Clf2655</name>
</gene>
<dbReference type="InterPro" id="IPR050250">
    <property type="entry name" value="Macrolide_Exporter_MacB"/>
</dbReference>
<dbReference type="AlphaFoldDB" id="A0A160VC65"/>
<feature type="domain" description="ABC3 transporter permease C-terminal" evidence="8">
    <location>
        <begin position="1006"/>
        <end position="1129"/>
    </location>
</feature>
<keyword evidence="5 7" id="KW-0472">Membrane</keyword>
<feature type="transmembrane region" description="Helical" evidence="7">
    <location>
        <begin position="1046"/>
        <end position="1069"/>
    </location>
</feature>
<evidence type="ECO:0000256" key="5">
    <source>
        <dbReference type="ARBA" id="ARBA00023136"/>
    </source>
</evidence>
<evidence type="ECO:0000256" key="4">
    <source>
        <dbReference type="ARBA" id="ARBA00022989"/>
    </source>
</evidence>
<evidence type="ECO:0000313" key="9">
    <source>
        <dbReference type="EMBL" id="CUV05116.1"/>
    </source>
</evidence>
<keyword evidence="3 7" id="KW-0812">Transmembrane</keyword>
<dbReference type="GO" id="GO:0005886">
    <property type="term" value="C:plasma membrane"/>
    <property type="evidence" value="ECO:0007669"/>
    <property type="project" value="UniProtKB-SubCell"/>
</dbReference>
<feature type="domain" description="ABC3 transporter permease C-terminal" evidence="8">
    <location>
        <begin position="326"/>
        <end position="445"/>
    </location>
</feature>
<comment type="similarity">
    <text evidence="6">Belongs to the ABC-4 integral membrane protein family.</text>
</comment>
<feature type="transmembrane region" description="Helical" evidence="7">
    <location>
        <begin position="466"/>
        <end position="485"/>
    </location>
</feature>
<evidence type="ECO:0000256" key="7">
    <source>
        <dbReference type="SAM" id="Phobius"/>
    </source>
</evidence>
<dbReference type="PANTHER" id="PTHR30572">
    <property type="entry name" value="MEMBRANE COMPONENT OF TRANSPORTER-RELATED"/>
    <property type="match status" value="1"/>
</dbReference>
<comment type="subcellular location">
    <subcellularLocation>
        <location evidence="1">Cell membrane</location>
        <topology evidence="1">Multi-pass membrane protein</topology>
    </subcellularLocation>
</comment>
<dbReference type="InterPro" id="IPR003838">
    <property type="entry name" value="ABC3_permease_C"/>
</dbReference>
<feature type="transmembrane region" description="Helical" evidence="7">
    <location>
        <begin position="557"/>
        <end position="579"/>
    </location>
</feature>
<accession>A0A160VC65</accession>
<dbReference type="GO" id="GO:0022857">
    <property type="term" value="F:transmembrane transporter activity"/>
    <property type="evidence" value="ECO:0007669"/>
    <property type="project" value="TreeGrafter"/>
</dbReference>
<protein>
    <submittedName>
        <fullName evidence="9">ABC transporter integral membrane protein</fullName>
    </submittedName>
</protein>
<name>A0A160VC65_9ZZZZ</name>
<sequence>MMPMIRFAYVMAVRRAVSGWRLEAVLFGGILLAVALMASGVIFSDLLSNASLRHELLQAPPEEVNISVRSFSSQDEPSSTAGRRRVYQERLAFAENRMAASFAPYLTGQARMIDTATFYFEGHPQLELDNEIRPRGSIVYMSGFEPGRVRITQGSWPGAENASAPLGTPVDVIVDELGLQLLGLEVGQVMDVFPAASFTDPPSMPVRISGVFERIDPGDEFWYGVDSDFSVQNDRWTIVPLFTSEEAVNNRVLGEYPTLYTDVTWYYYVDREGLRASDVGNLQQALAQAESDIRFHLKNSSFKIKLDTLLRNFDEQLLLARVPLFLVVFLITGILLYYLALVAGLIVRSRSSEIAMLKSRGATTAQVGMLGLGEGLLLAIPAVIIGPFLAMGVVKVLGNVFFSLGGGADELSGVPVVVSQGAVALGLIGGALAVIVFTLATLAAARHGIVEARQTGARPPTASFLHRYYLDILILALILLLWWQVQSRGSFLVQSVGAQELEIDYSLLLGPVLGLFAVGLIVMRIFPWFAALLSRLTGPFAPSWLVHALRHVARDPMVPGILIVLLTLATALGVIGSAFSSTLEKSQKERSLYAAGADLRLRHSGVSSTRPGGRFAEDVREIPEVVQASDVYRARGQITTTGFSSPTSVLAVDASNIGEVAWFRNDLANGKSIEELAGLLLGGAREPLGLPLPIDANGLSVWVQPAGLDAGANLWARIKDTRGLYFDTWLGSLAEPGWHRIQSDFTPVIASGRRFSNQGLNISVAPPFTLQSFQITDRFRTASSDDLGAVFLGRLDALTPGGPVTISDFRNSSEWSVIQDFARPGLYALENSVSAGGTQFPVSTRYSWASGGVGLRGIQPGPTEASVPAVVNGQFLDVADASVGDEVILGLSTYSIRIKIAGVADYFPTLDPGEKPFVLMDLNSFEAASNQHSPIPLAGANEIWVDLVSDPASLDGMVNFGEAGRVIESTMELGASIRETFDSEAMVAARVDQPLVNAGWGALLVLLFLAVALATGSGVMLFSFLDTKERQTEFALLRTLGSTGGQLRGIVWFNLFLIVVCGVVLGTWVGQMIGTSLLPLMEVAEEGERVTPPMAFTTNWLSLAVSYSVLAVVTLATVVWLAWLSSKIQVEQVLRMGDAG</sequence>
<dbReference type="PANTHER" id="PTHR30572:SF4">
    <property type="entry name" value="ABC TRANSPORTER PERMEASE YTRF"/>
    <property type="match status" value="1"/>
</dbReference>
<feature type="transmembrane region" description="Helical" evidence="7">
    <location>
        <begin position="505"/>
        <end position="526"/>
    </location>
</feature>
<proteinExistence type="inferred from homology"/>